<keyword evidence="4 8" id="KW-1133">Transmembrane helix</keyword>
<organism evidence="9 10">
    <name type="scientific">Pyrocoelia pectoralis</name>
    <dbReference type="NCBI Taxonomy" id="417401"/>
    <lineage>
        <taxon>Eukaryota</taxon>
        <taxon>Metazoa</taxon>
        <taxon>Ecdysozoa</taxon>
        <taxon>Arthropoda</taxon>
        <taxon>Hexapoda</taxon>
        <taxon>Insecta</taxon>
        <taxon>Pterygota</taxon>
        <taxon>Neoptera</taxon>
        <taxon>Endopterygota</taxon>
        <taxon>Coleoptera</taxon>
        <taxon>Polyphaga</taxon>
        <taxon>Elateriformia</taxon>
        <taxon>Elateroidea</taxon>
        <taxon>Lampyridae</taxon>
        <taxon>Lampyrinae</taxon>
        <taxon>Pyrocoelia</taxon>
    </lineage>
</organism>
<dbReference type="EMBL" id="JAVRBK010000003">
    <property type="protein sequence ID" value="KAK5646029.1"/>
    <property type="molecule type" value="Genomic_DNA"/>
</dbReference>
<evidence type="ECO:0000256" key="3">
    <source>
        <dbReference type="ARBA" id="ARBA00022692"/>
    </source>
</evidence>
<keyword evidence="5 8" id="KW-0472">Membrane</keyword>
<comment type="subcellular location">
    <subcellularLocation>
        <location evidence="1 8">Cell membrane</location>
        <topology evidence="1 8">Multi-pass membrane protein</topology>
    </subcellularLocation>
</comment>
<dbReference type="GO" id="GO:0005886">
    <property type="term" value="C:plasma membrane"/>
    <property type="evidence" value="ECO:0007669"/>
    <property type="project" value="UniProtKB-SubCell"/>
</dbReference>
<comment type="similarity">
    <text evidence="8">Belongs to the insect chemoreceptor superfamily. Gustatory receptor (GR) family.</text>
</comment>
<dbReference type="GO" id="GO:0043025">
    <property type="term" value="C:neuronal cell body"/>
    <property type="evidence" value="ECO:0007669"/>
    <property type="project" value="TreeGrafter"/>
</dbReference>
<accession>A0AAN7VGT8</accession>
<dbReference type="GO" id="GO:0030424">
    <property type="term" value="C:axon"/>
    <property type="evidence" value="ECO:0007669"/>
    <property type="project" value="TreeGrafter"/>
</dbReference>
<evidence type="ECO:0000256" key="2">
    <source>
        <dbReference type="ARBA" id="ARBA00022475"/>
    </source>
</evidence>
<keyword evidence="6 8" id="KW-0675">Receptor</keyword>
<dbReference type="GO" id="GO:0007635">
    <property type="term" value="P:chemosensory behavior"/>
    <property type="evidence" value="ECO:0007669"/>
    <property type="project" value="TreeGrafter"/>
</dbReference>
<keyword evidence="7 8" id="KW-0807">Transducer</keyword>
<sequence length="358" mass="40900">MCVKFILSLLNNTIPQPKDVYEVLRPLQIICQIIGLAPYNMMIKSDGSKAYVRTSWSFVRYVILFILYTTVIVADIRVKANRFDGGIEKYLGNLQEYFIALIMFVVITFGYIFSNKVIEMFERVDDIDREFKDLANWNQYINVDVNLFLAWAIETNYDTDAIKVTKGILKTVEMISDPISVIEKVVTIHIKLSDTASLINTSFSVQLLFRITIAFITIVTALYTIGVKFSSTEEDTGILEDVDAMFTVWAASSALELVLIVWVTNSTCEEANKCPRLMHKIRNATKNAKLQDTIEMYSLQMYHNRLQFYVCGLFPLDYTFLHTIVAGVTTYLVILIQFNSANSASKKAKKHLPKNDTR</sequence>
<evidence type="ECO:0000256" key="5">
    <source>
        <dbReference type="ARBA" id="ARBA00023136"/>
    </source>
</evidence>
<keyword evidence="2 8" id="KW-1003">Cell membrane</keyword>
<dbReference type="Proteomes" id="UP001329430">
    <property type="component" value="Chromosome 3"/>
</dbReference>
<feature type="transmembrane region" description="Helical" evidence="8">
    <location>
        <begin position="97"/>
        <end position="114"/>
    </location>
</feature>
<dbReference type="GO" id="GO:0008049">
    <property type="term" value="P:male courtship behavior"/>
    <property type="evidence" value="ECO:0007669"/>
    <property type="project" value="TreeGrafter"/>
</dbReference>
<comment type="caution">
    <text evidence="9">The sequence shown here is derived from an EMBL/GenBank/DDBJ whole genome shotgun (WGS) entry which is preliminary data.</text>
</comment>
<dbReference type="GO" id="GO:0007165">
    <property type="term" value="P:signal transduction"/>
    <property type="evidence" value="ECO:0007669"/>
    <property type="project" value="UniProtKB-KW"/>
</dbReference>
<dbReference type="GO" id="GO:0030425">
    <property type="term" value="C:dendrite"/>
    <property type="evidence" value="ECO:0007669"/>
    <property type="project" value="TreeGrafter"/>
</dbReference>
<keyword evidence="10" id="KW-1185">Reference proteome</keyword>
<dbReference type="PANTHER" id="PTHR21143">
    <property type="entry name" value="INVERTEBRATE GUSTATORY RECEPTOR"/>
    <property type="match status" value="1"/>
</dbReference>
<protein>
    <recommendedName>
        <fullName evidence="8">Gustatory receptor</fullName>
    </recommendedName>
</protein>
<keyword evidence="3 8" id="KW-0812">Transmembrane</keyword>
<evidence type="ECO:0000313" key="9">
    <source>
        <dbReference type="EMBL" id="KAK5646029.1"/>
    </source>
</evidence>
<feature type="transmembrane region" description="Helical" evidence="8">
    <location>
        <begin position="58"/>
        <end position="77"/>
    </location>
</feature>
<evidence type="ECO:0000256" key="6">
    <source>
        <dbReference type="ARBA" id="ARBA00023170"/>
    </source>
</evidence>
<evidence type="ECO:0000256" key="7">
    <source>
        <dbReference type="ARBA" id="ARBA00023224"/>
    </source>
</evidence>
<comment type="function">
    <text evidence="8">Gustatory receptor which mediates acceptance or avoidance behavior, depending on its substrates.</text>
</comment>
<dbReference type="GO" id="GO:0050909">
    <property type="term" value="P:sensory perception of taste"/>
    <property type="evidence" value="ECO:0007669"/>
    <property type="project" value="InterPro"/>
</dbReference>
<evidence type="ECO:0000256" key="8">
    <source>
        <dbReference type="RuleBase" id="RU363108"/>
    </source>
</evidence>
<dbReference type="InterPro" id="IPR013604">
    <property type="entry name" value="7TM_chemorcpt"/>
</dbReference>
<evidence type="ECO:0000256" key="1">
    <source>
        <dbReference type="ARBA" id="ARBA00004651"/>
    </source>
</evidence>
<dbReference type="PANTHER" id="PTHR21143:SF133">
    <property type="entry name" value="GUSTATORY AND PHEROMONE RECEPTOR 32A-RELATED"/>
    <property type="match status" value="1"/>
</dbReference>
<proteinExistence type="inferred from homology"/>
<evidence type="ECO:0000313" key="10">
    <source>
        <dbReference type="Proteomes" id="UP001329430"/>
    </source>
</evidence>
<dbReference type="Pfam" id="PF08395">
    <property type="entry name" value="7tm_7"/>
    <property type="match status" value="2"/>
</dbReference>
<gene>
    <name evidence="9" type="ORF">RI129_004493</name>
</gene>
<name>A0AAN7VGT8_9COLE</name>
<comment type="caution">
    <text evidence="8">Lacks conserved residue(s) required for the propagation of feature annotation.</text>
</comment>
<evidence type="ECO:0000256" key="4">
    <source>
        <dbReference type="ARBA" id="ARBA00022989"/>
    </source>
</evidence>
<dbReference type="AlphaFoldDB" id="A0AAN7VGT8"/>
<feature type="transmembrane region" description="Helical" evidence="8">
    <location>
        <begin position="207"/>
        <end position="226"/>
    </location>
</feature>
<reference evidence="9 10" key="1">
    <citation type="journal article" date="2024" name="Insects">
        <title>An Improved Chromosome-Level Genome Assembly of the Firefly Pyrocoelia pectoralis.</title>
        <authorList>
            <person name="Fu X."/>
            <person name="Meyer-Rochow V.B."/>
            <person name="Ballantyne L."/>
            <person name="Zhu X."/>
        </authorList>
    </citation>
    <scope>NUCLEOTIDE SEQUENCE [LARGE SCALE GENOMIC DNA]</scope>
    <source>
        <strain evidence="9">XCY_ONT2</strain>
    </source>
</reference>